<dbReference type="InterPro" id="IPR051466">
    <property type="entry name" value="D-amino_acid_metab_enzyme"/>
</dbReference>
<comment type="similarity">
    <text evidence="1">Belongs to the DSD1 family.</text>
</comment>
<dbReference type="PANTHER" id="PTHR28004">
    <property type="entry name" value="ZGC:162816-RELATED"/>
    <property type="match status" value="1"/>
</dbReference>
<dbReference type="InterPro" id="IPR042208">
    <property type="entry name" value="D-ser_dehydrat-like_sf"/>
</dbReference>
<organism evidence="4 5">
    <name type="scientific">Usitatibacter rugosus</name>
    <dbReference type="NCBI Taxonomy" id="2732067"/>
    <lineage>
        <taxon>Bacteria</taxon>
        <taxon>Pseudomonadati</taxon>
        <taxon>Pseudomonadota</taxon>
        <taxon>Betaproteobacteria</taxon>
        <taxon>Nitrosomonadales</taxon>
        <taxon>Usitatibacteraceae</taxon>
        <taxon>Usitatibacter</taxon>
    </lineage>
</organism>
<dbReference type="Proteomes" id="UP000501534">
    <property type="component" value="Chromosome"/>
</dbReference>
<dbReference type="InterPro" id="IPR001608">
    <property type="entry name" value="Ala_racemase_N"/>
</dbReference>
<reference evidence="4 5" key="1">
    <citation type="submission" date="2020-04" db="EMBL/GenBank/DDBJ databases">
        <title>Usitatibacter rugosus gen. nov., sp. nov. and Usitatibacter palustris sp. nov., novel members of Usitatibacteraceae fam. nov. within the order Nitrosomonadales isolated from soil.</title>
        <authorList>
            <person name="Huber K.J."/>
            <person name="Neumann-Schaal M."/>
            <person name="Geppert A."/>
            <person name="Luckner M."/>
            <person name="Wanner G."/>
            <person name="Overmann J."/>
        </authorList>
    </citation>
    <scope>NUCLEOTIDE SEQUENCE [LARGE SCALE GENOMIC DNA]</scope>
    <source>
        <strain evidence="4 5">0125_3</strain>
    </source>
</reference>
<evidence type="ECO:0000256" key="1">
    <source>
        <dbReference type="ARBA" id="ARBA00005323"/>
    </source>
</evidence>
<dbReference type="KEGG" id="uru:DSM104443_03528"/>
<evidence type="ECO:0000313" key="5">
    <source>
        <dbReference type="Proteomes" id="UP000501534"/>
    </source>
</evidence>
<dbReference type="SUPFAM" id="SSF51419">
    <property type="entry name" value="PLP-binding barrel"/>
    <property type="match status" value="1"/>
</dbReference>
<evidence type="ECO:0000256" key="2">
    <source>
        <dbReference type="ARBA" id="ARBA00023239"/>
    </source>
</evidence>
<dbReference type="PANTHER" id="PTHR28004:SF2">
    <property type="entry name" value="D-SERINE DEHYDRATASE"/>
    <property type="match status" value="1"/>
</dbReference>
<proteinExistence type="inferred from homology"/>
<dbReference type="EC" id="4.3.1.27" evidence="4"/>
<dbReference type="InterPro" id="IPR026956">
    <property type="entry name" value="D-ser_dehydrat-like_dom"/>
</dbReference>
<dbReference type="EMBL" id="CP053069">
    <property type="protein sequence ID" value="QJR12442.1"/>
    <property type="molecule type" value="Genomic_DNA"/>
</dbReference>
<keyword evidence="5" id="KW-1185">Reference proteome</keyword>
<gene>
    <name evidence="4" type="primary">dthadh</name>
    <name evidence="4" type="ORF">DSM104443_03528</name>
</gene>
<dbReference type="GO" id="GO:0008721">
    <property type="term" value="F:D-serine ammonia-lyase activity"/>
    <property type="evidence" value="ECO:0007669"/>
    <property type="project" value="TreeGrafter"/>
</dbReference>
<dbReference type="Pfam" id="PF14031">
    <property type="entry name" value="D-ser_dehydrat"/>
    <property type="match status" value="1"/>
</dbReference>
<sequence>MSTLRDVETPALVVDRMKVERNCARLRDRLATMGVALRPHVKTAKSHEAARIALGGTPGPITVSTLKEAEWFFGHGFTDILYAVGIAPNKLARAAALRRAGCELGVILDSAQAARSLDAFCRAEGLALPALVEIDTDGHRAGVKPDAAELIEIGDVLRENLCGVMTHAGNSYGSRSLDEIRAWAKREREGVVTAASRLRAAGHACPVVSVGSTPTAMFGDSFEGVTEVRAGVYMFMDLVMAGLGVCRVEDLALSVLATVIGHQAEKGWVITDAGWMALSRDRGTANQAVDQGYGLVADANGRAFGDLVVVETNQEHGIIARRGGGAADISRFPVGTQLRIFPNHACATGAQHARYEVVNGGGAEVEARWDRFNGW</sequence>
<dbReference type="RefSeq" id="WP_246232349.1">
    <property type="nucleotide sequence ID" value="NZ_CP053069.1"/>
</dbReference>
<protein>
    <submittedName>
        <fullName evidence="4">D-threo-3-hydroxyaspartate dehydratase</fullName>
        <ecNumber evidence="4">4.3.1.27</ecNumber>
    </submittedName>
</protein>
<dbReference type="AlphaFoldDB" id="A0A6M4GZH7"/>
<feature type="domain" description="D-serine dehydratase-like" evidence="3">
    <location>
        <begin position="252"/>
        <end position="359"/>
    </location>
</feature>
<keyword evidence="2 4" id="KW-0456">Lyase</keyword>
<dbReference type="Gene3D" id="3.20.20.10">
    <property type="entry name" value="Alanine racemase"/>
    <property type="match status" value="1"/>
</dbReference>
<dbReference type="Pfam" id="PF01168">
    <property type="entry name" value="Ala_racemase_N"/>
    <property type="match status" value="1"/>
</dbReference>
<evidence type="ECO:0000259" key="3">
    <source>
        <dbReference type="SMART" id="SM01119"/>
    </source>
</evidence>
<dbReference type="GO" id="GO:0036088">
    <property type="term" value="P:D-serine catabolic process"/>
    <property type="evidence" value="ECO:0007669"/>
    <property type="project" value="TreeGrafter"/>
</dbReference>
<dbReference type="SMART" id="SM01119">
    <property type="entry name" value="D-ser_dehydrat"/>
    <property type="match status" value="1"/>
</dbReference>
<evidence type="ECO:0000313" key="4">
    <source>
        <dbReference type="EMBL" id="QJR12442.1"/>
    </source>
</evidence>
<accession>A0A6M4GZH7</accession>
<dbReference type="Gene3D" id="2.40.37.20">
    <property type="entry name" value="D-serine dehydratase-like domain"/>
    <property type="match status" value="1"/>
</dbReference>
<name>A0A6M4GZH7_9PROT</name>
<dbReference type="InterPro" id="IPR029066">
    <property type="entry name" value="PLP-binding_barrel"/>
</dbReference>